<reference evidence="1" key="1">
    <citation type="journal article" date="2016" name="Proc. Natl. Acad. Sci. U.S.A.">
        <title>Lipid metabolic changes in an early divergent fungus govern the establishment of a mutualistic symbiosis with endobacteria.</title>
        <authorList>
            <person name="Lastovetsky O.A."/>
            <person name="Gaspar M.L."/>
            <person name="Mondo S.J."/>
            <person name="LaButti K.M."/>
            <person name="Sandor L."/>
            <person name="Grigoriev I.V."/>
            <person name="Henry S.A."/>
            <person name="Pawlowska T.E."/>
        </authorList>
    </citation>
    <scope>NUCLEOTIDE SEQUENCE [LARGE SCALE GENOMIC DNA]</scope>
    <source>
        <strain evidence="1">ATCC 52814</strain>
    </source>
</reference>
<organism evidence="1">
    <name type="scientific">Rhizopus microsporus var. microsporus</name>
    <dbReference type="NCBI Taxonomy" id="86635"/>
    <lineage>
        <taxon>Eukaryota</taxon>
        <taxon>Fungi</taxon>
        <taxon>Fungi incertae sedis</taxon>
        <taxon>Mucoromycota</taxon>
        <taxon>Mucoromycotina</taxon>
        <taxon>Mucoromycetes</taxon>
        <taxon>Mucorales</taxon>
        <taxon>Mucorineae</taxon>
        <taxon>Rhizopodaceae</taxon>
        <taxon>Rhizopus</taxon>
    </lineage>
</organism>
<dbReference type="Proteomes" id="UP000242414">
    <property type="component" value="Unassembled WGS sequence"/>
</dbReference>
<gene>
    <name evidence="1" type="ORF">BCV72DRAFT_300677</name>
</gene>
<dbReference type="VEuPathDB" id="FungiDB:BCV72DRAFT_300677"/>
<dbReference type="AlphaFoldDB" id="A0A1X0RID5"/>
<sequence length="499" mass="56732">MENHSNWKRTSDFTLYWLERKQLRARLGTQEPCSNYVENVLGEQTATLTTSFQSTTLPHTNDTRSVTSDNVEFTPFNVIYRHDHVEVSSSSPLLTTTLRLSTLEREDDGPVSPSSAVSASSSRNINARPVVPWMFNGSNVAELFQTFQHKVAALSRANLLQIETSIHEILALLHIFLICPSQHSKQIIDVFFKEKLYDVHQSFVQKSMDKNIDITDGICANIARIIDSVEQKVRSKDEATALLSRLCINLDEHASSMIHGIIKAMAELPLQAISNKTSIVSCLHGSANRRRQTFTVVIPPTDSSLFYNYISINITDWRVRTSTPYCPAYYPTLTNKSFYDGQILKPILAFGYSLGFEEAKIAQSTPDKYNFCYDLLRLALFCKETIDKNQLNASLAFQIHGFSVVFFLMRLDHDGIYYLYEVGKLSFSRSLEELPGFVSLKNLNTLMRISEMFWRMCKPVSAQGVDTLSDKYRPIHPSLYTLIDGTKNRHRVCAMYFGD</sequence>
<dbReference type="OrthoDB" id="2202275at2759"/>
<protein>
    <submittedName>
        <fullName evidence="1">Uncharacterized protein</fullName>
    </submittedName>
</protein>
<evidence type="ECO:0000313" key="1">
    <source>
        <dbReference type="EMBL" id="ORE11691.1"/>
    </source>
</evidence>
<proteinExistence type="predicted"/>
<accession>A0A1X0RID5</accession>
<name>A0A1X0RID5_RHIZD</name>
<dbReference type="EMBL" id="KV921855">
    <property type="protein sequence ID" value="ORE11691.1"/>
    <property type="molecule type" value="Genomic_DNA"/>
</dbReference>